<evidence type="ECO:0000259" key="2">
    <source>
        <dbReference type="PROSITE" id="PS51175"/>
    </source>
</evidence>
<dbReference type="EMBL" id="FJOG01000033">
    <property type="protein sequence ID" value="CZR65936.1"/>
    <property type="molecule type" value="Genomic_DNA"/>
</dbReference>
<dbReference type="InterPro" id="IPR006584">
    <property type="entry name" value="Cellulose-bd_IV"/>
</dbReference>
<dbReference type="SMART" id="SM00606">
    <property type="entry name" value="CBD_IV"/>
    <property type="match status" value="1"/>
</dbReference>
<proteinExistence type="predicted"/>
<dbReference type="Pfam" id="PF16483">
    <property type="entry name" value="Glyco_hydro_64"/>
    <property type="match status" value="1"/>
</dbReference>
<dbReference type="Gene3D" id="3.30.920.50">
    <property type="entry name" value="Beta-1,3-glucanase, C-terminal domain"/>
    <property type="match status" value="1"/>
</dbReference>
<sequence>MLSTLNIALKNTTNSTVYCYITGQASNSLVIIQSDGKTVYYPSSPTSNGVPLAVDCAIPLGAPGSTTSVTIPKLSAARVWFSYDTHLTFLLNIGPGLVEPSVTNPSDPNINTLWGFCELTFNDYQLYANISYVDFVAIPIALSLTNASGDTQSVLGLPTDGLTQVCNGLQAQTTSDGKGWSGLIVKNTSGAIVRALSPNLGQFTNPSLFSGYYEPYIDAVWNKYTSTPLTIDSQSSFGTVQGTVTAGIFTFPNVGSYPKPSTADIFTCSTGPFLTSSPGFAALTPRISAAFNRSTLLSQSSEPSASSTYYQNLITNHYSRIVHSINLDRRGYAFPYDDVAPSGGADQSGAVFDPNPSLLTITIGGGAATVPATSLDATTQIKAASFTTQSGILTQATADTGGGDNIGWIANGDYVGFSSVNFGSGQNVFTVRVASGAGTGISGLVQLCIDSPTSSPISNFSIANTGGWQTWTTISAPMSSTINGVHAVYLTFTSGQPADFVNVNWFTFSSNPPVQVLAMTQAPIAKRRLWTRMKSVFKRK</sequence>
<dbReference type="InterPro" id="IPR037176">
    <property type="entry name" value="Osmotin/thaumatin-like_sf"/>
</dbReference>
<dbReference type="PROSITE" id="PS52006">
    <property type="entry name" value="GH64"/>
    <property type="match status" value="1"/>
</dbReference>
<dbReference type="InterPro" id="IPR008979">
    <property type="entry name" value="Galactose-bd-like_sf"/>
</dbReference>
<evidence type="ECO:0000259" key="3">
    <source>
        <dbReference type="PROSITE" id="PS52006"/>
    </source>
</evidence>
<feature type="domain" description="GH64" evidence="3">
    <location>
        <begin position="1"/>
        <end position="350"/>
    </location>
</feature>
<name>A0A1L7XLW2_9HELO</name>
<accession>A0A1L7XLW2</accession>
<dbReference type="CDD" id="cd04084">
    <property type="entry name" value="CBM6_xylanase-like"/>
    <property type="match status" value="1"/>
</dbReference>
<dbReference type="PROSITE" id="PS51175">
    <property type="entry name" value="CBM6"/>
    <property type="match status" value="1"/>
</dbReference>
<dbReference type="PANTHER" id="PTHR38165:SF1">
    <property type="entry name" value="GLUCANASE B"/>
    <property type="match status" value="1"/>
</dbReference>
<evidence type="ECO:0000313" key="4">
    <source>
        <dbReference type="EMBL" id="CZR65936.1"/>
    </source>
</evidence>
<feature type="domain" description="CBM6" evidence="2">
    <location>
        <begin position="379"/>
        <end position="509"/>
    </location>
</feature>
<evidence type="ECO:0000256" key="1">
    <source>
        <dbReference type="ARBA" id="ARBA00022729"/>
    </source>
</evidence>
<dbReference type="STRING" id="576137.A0A1L7XLW2"/>
<keyword evidence="1" id="KW-0732">Signal</keyword>
<dbReference type="Proteomes" id="UP000184330">
    <property type="component" value="Unassembled WGS sequence"/>
</dbReference>
<dbReference type="AlphaFoldDB" id="A0A1L7XLW2"/>
<gene>
    <name evidence="4" type="ORF">PAC_15836</name>
</gene>
<dbReference type="OrthoDB" id="10058186at2759"/>
<dbReference type="Gene3D" id="2.60.120.260">
    <property type="entry name" value="Galactose-binding domain-like"/>
    <property type="match status" value="1"/>
</dbReference>
<protein>
    <submittedName>
        <fullName evidence="4">Related to LAMINARIPENTAOSE-PRODUCING BETA-1,3-GLUCANASE</fullName>
    </submittedName>
</protein>
<reference evidence="4 5" key="1">
    <citation type="submission" date="2016-03" db="EMBL/GenBank/DDBJ databases">
        <authorList>
            <person name="Ploux O."/>
        </authorList>
    </citation>
    <scope>NUCLEOTIDE SEQUENCE [LARGE SCALE GENOMIC DNA]</scope>
    <source>
        <strain evidence="4 5">UAMH 11012</strain>
    </source>
</reference>
<dbReference type="Pfam" id="PF03422">
    <property type="entry name" value="CBM_6"/>
    <property type="match status" value="1"/>
</dbReference>
<dbReference type="CDD" id="cd09220">
    <property type="entry name" value="GH64-GluB-like"/>
    <property type="match status" value="1"/>
</dbReference>
<dbReference type="Gene3D" id="2.60.110.10">
    <property type="entry name" value="Thaumatin"/>
    <property type="match status" value="1"/>
</dbReference>
<dbReference type="InterPro" id="IPR042517">
    <property type="entry name" value="Glyco_hydro_64_N_2"/>
</dbReference>
<dbReference type="InterPro" id="IPR005084">
    <property type="entry name" value="CBM6"/>
</dbReference>
<dbReference type="InterPro" id="IPR032477">
    <property type="entry name" value="Glyco_hydro_64"/>
</dbReference>
<dbReference type="SUPFAM" id="SSF49785">
    <property type="entry name" value="Galactose-binding domain-like"/>
    <property type="match status" value="1"/>
</dbReference>
<dbReference type="PANTHER" id="PTHR38165">
    <property type="match status" value="1"/>
</dbReference>
<evidence type="ECO:0000313" key="5">
    <source>
        <dbReference type="Proteomes" id="UP000184330"/>
    </source>
</evidence>
<dbReference type="InterPro" id="IPR037398">
    <property type="entry name" value="Glyco_hydro_64_fam"/>
</dbReference>
<dbReference type="GO" id="GO:0030246">
    <property type="term" value="F:carbohydrate binding"/>
    <property type="evidence" value="ECO:0007669"/>
    <property type="project" value="InterPro"/>
</dbReference>
<organism evidence="4 5">
    <name type="scientific">Phialocephala subalpina</name>
    <dbReference type="NCBI Taxonomy" id="576137"/>
    <lineage>
        <taxon>Eukaryota</taxon>
        <taxon>Fungi</taxon>
        <taxon>Dikarya</taxon>
        <taxon>Ascomycota</taxon>
        <taxon>Pezizomycotina</taxon>
        <taxon>Leotiomycetes</taxon>
        <taxon>Helotiales</taxon>
        <taxon>Mollisiaceae</taxon>
        <taxon>Phialocephala</taxon>
        <taxon>Phialocephala fortinii species complex</taxon>
    </lineage>
</organism>
<keyword evidence="5" id="KW-1185">Reference proteome</keyword>